<dbReference type="EMBL" id="CP043839">
    <property type="protein sequence ID" value="WOF14069.1"/>
    <property type="molecule type" value="Genomic_DNA"/>
</dbReference>
<dbReference type="Pfam" id="PF16132">
    <property type="entry name" value="DUF4843"/>
    <property type="match status" value="1"/>
</dbReference>
<dbReference type="InterPro" id="IPR032299">
    <property type="entry name" value="DUF4843"/>
</dbReference>
<dbReference type="Proteomes" id="UP001302374">
    <property type="component" value="Chromosome"/>
</dbReference>
<proteinExistence type="predicted"/>
<evidence type="ECO:0000313" key="1">
    <source>
        <dbReference type="EMBL" id="WOF14069.1"/>
    </source>
</evidence>
<protein>
    <submittedName>
        <fullName evidence="1">DUF4843 domain-containing protein</fullName>
    </submittedName>
</protein>
<evidence type="ECO:0000313" key="2">
    <source>
        <dbReference type="Proteomes" id="UP001302374"/>
    </source>
</evidence>
<keyword evidence="2" id="KW-1185">Reference proteome</keyword>
<accession>A0ABZ0G0K6</accession>
<gene>
    <name evidence="1" type="ORF">F1644_18145</name>
</gene>
<name>A0ABZ0G0K6_9BACT</name>
<reference evidence="1 2" key="1">
    <citation type="submission" date="2019-09" db="EMBL/GenBank/DDBJ databases">
        <title>Butyricimonas paravirosa DSM 105722 (=214-4 = JCM 18677 = CCUG 65563).</title>
        <authorList>
            <person name="Le Roy T."/>
            <person name="Cani P.D."/>
        </authorList>
    </citation>
    <scope>NUCLEOTIDE SEQUENCE [LARGE SCALE GENOMIC DNA]</scope>
    <source>
        <strain evidence="1 2">DSM 105722</strain>
    </source>
</reference>
<sequence>MVTKNIKIMKGQFLFLFLLLAVFGCKEDEFDTYSSVNYLSFYNNPATDSIVETFFFHQGKDAIEVPVKFNLGGQLLTEDCPIKLCVVDSLSGLLKDGKVVSPLSDADFAFPDEMVFHKGMNVDSVFVVLKKTAQLEDAYCRVVLQIEPNEFFEVGETVYSQAKIYFTSAISIPGWWDETVDKYYLGGFTPRKYEIFCREVGVTDLTGVEEKYIREYALKFKRYLEAHPEYEDDGTRITVTVIG</sequence>
<dbReference type="PROSITE" id="PS51257">
    <property type="entry name" value="PROKAR_LIPOPROTEIN"/>
    <property type="match status" value="1"/>
</dbReference>
<organism evidence="1 2">
    <name type="scientific">Butyricimonas paravirosa</name>
    <dbReference type="NCBI Taxonomy" id="1472417"/>
    <lineage>
        <taxon>Bacteria</taxon>
        <taxon>Pseudomonadati</taxon>
        <taxon>Bacteroidota</taxon>
        <taxon>Bacteroidia</taxon>
        <taxon>Bacteroidales</taxon>
        <taxon>Odoribacteraceae</taxon>
        <taxon>Butyricimonas</taxon>
    </lineage>
</organism>